<feature type="region of interest" description="Disordered" evidence="1">
    <location>
        <begin position="70"/>
        <end position="98"/>
    </location>
</feature>
<evidence type="ECO:0000313" key="2">
    <source>
        <dbReference type="EMBL" id="KAI9181896.1"/>
    </source>
</evidence>
<dbReference type="AlphaFoldDB" id="A0AAD5NTL2"/>
<protein>
    <submittedName>
        <fullName evidence="2">Uncharacterized protein</fullName>
    </submittedName>
</protein>
<name>A0AAD5NTL2_ACENE</name>
<reference evidence="2" key="1">
    <citation type="journal article" date="2022" name="Plant J.">
        <title>Strategies of tolerance reflected in two North American maple genomes.</title>
        <authorList>
            <person name="McEvoy S.L."/>
            <person name="Sezen U.U."/>
            <person name="Trouern-Trend A."/>
            <person name="McMahon S.M."/>
            <person name="Schaberg P.G."/>
            <person name="Yang J."/>
            <person name="Wegrzyn J.L."/>
            <person name="Swenson N.G."/>
        </authorList>
    </citation>
    <scope>NUCLEOTIDE SEQUENCE</scope>
    <source>
        <strain evidence="2">91603</strain>
    </source>
</reference>
<gene>
    <name evidence="2" type="ORF">LWI28_019816</name>
</gene>
<sequence>MLIIHRRILATTPRPSLPSSTTTSAVASDALILCGQGGKKTKRGSVLKTKSGRLISMSRLPDISFSEIAPNFLQNGDGESGSGGESGGSSGESGGDRWLIGSYSGGGAMGFCCGW</sequence>
<comment type="caution">
    <text evidence="2">The sequence shown here is derived from an EMBL/GenBank/DDBJ whole genome shotgun (WGS) entry which is preliminary data.</text>
</comment>
<evidence type="ECO:0000256" key="1">
    <source>
        <dbReference type="SAM" id="MobiDB-lite"/>
    </source>
</evidence>
<reference evidence="2" key="2">
    <citation type="submission" date="2023-02" db="EMBL/GenBank/DDBJ databases">
        <authorList>
            <person name="Swenson N.G."/>
            <person name="Wegrzyn J.L."/>
            <person name="Mcevoy S.L."/>
        </authorList>
    </citation>
    <scope>NUCLEOTIDE SEQUENCE</scope>
    <source>
        <strain evidence="2">91603</strain>
        <tissue evidence="2">Leaf</tissue>
    </source>
</reference>
<organism evidence="2 3">
    <name type="scientific">Acer negundo</name>
    <name type="common">Box elder</name>
    <dbReference type="NCBI Taxonomy" id="4023"/>
    <lineage>
        <taxon>Eukaryota</taxon>
        <taxon>Viridiplantae</taxon>
        <taxon>Streptophyta</taxon>
        <taxon>Embryophyta</taxon>
        <taxon>Tracheophyta</taxon>
        <taxon>Spermatophyta</taxon>
        <taxon>Magnoliopsida</taxon>
        <taxon>eudicotyledons</taxon>
        <taxon>Gunneridae</taxon>
        <taxon>Pentapetalae</taxon>
        <taxon>rosids</taxon>
        <taxon>malvids</taxon>
        <taxon>Sapindales</taxon>
        <taxon>Sapindaceae</taxon>
        <taxon>Hippocastanoideae</taxon>
        <taxon>Acereae</taxon>
        <taxon>Acer</taxon>
    </lineage>
</organism>
<proteinExistence type="predicted"/>
<evidence type="ECO:0000313" key="3">
    <source>
        <dbReference type="Proteomes" id="UP001064489"/>
    </source>
</evidence>
<accession>A0AAD5NTL2</accession>
<dbReference type="Proteomes" id="UP001064489">
    <property type="component" value="Chromosome 4"/>
</dbReference>
<dbReference type="EMBL" id="JAJSOW010000101">
    <property type="protein sequence ID" value="KAI9181896.1"/>
    <property type="molecule type" value="Genomic_DNA"/>
</dbReference>
<keyword evidence="3" id="KW-1185">Reference proteome</keyword>
<feature type="compositionally biased region" description="Gly residues" evidence="1">
    <location>
        <begin position="78"/>
        <end position="93"/>
    </location>
</feature>